<dbReference type="CDD" id="cd00610">
    <property type="entry name" value="OAT_like"/>
    <property type="match status" value="1"/>
</dbReference>
<dbReference type="GO" id="GO:0030170">
    <property type="term" value="F:pyridoxal phosphate binding"/>
    <property type="evidence" value="ECO:0007669"/>
    <property type="project" value="InterPro"/>
</dbReference>
<feature type="modified residue" description="N6-(pyridoxal phosphate)lysine" evidence="5">
    <location>
        <position position="245"/>
    </location>
</feature>
<dbReference type="PANTHER" id="PTHR11986:SF79">
    <property type="entry name" value="ACETYLORNITHINE AMINOTRANSFERASE, MITOCHONDRIAL"/>
    <property type="match status" value="1"/>
</dbReference>
<dbReference type="AlphaFoldDB" id="A0A0E2YZP7"/>
<dbReference type="GO" id="GO:0042802">
    <property type="term" value="F:identical protein binding"/>
    <property type="evidence" value="ECO:0007669"/>
    <property type="project" value="TreeGrafter"/>
</dbReference>
<dbReference type="EC" id="2.6.1.11" evidence="5"/>
<dbReference type="HAMAP" id="MF_01107">
    <property type="entry name" value="ArgD_aminotrans_3"/>
    <property type="match status" value="1"/>
</dbReference>
<gene>
    <name evidence="5" type="primary">argD</name>
    <name evidence="6" type="ORF">IB75_12925</name>
</gene>
<comment type="caution">
    <text evidence="6">The sequence shown here is derived from an EMBL/GenBank/DDBJ whole genome shotgun (WGS) entry which is preliminary data.</text>
</comment>
<dbReference type="InterPro" id="IPR015421">
    <property type="entry name" value="PyrdxlP-dep_Trfase_major"/>
</dbReference>
<dbReference type="Proteomes" id="UP000028839">
    <property type="component" value="Unassembled WGS sequence"/>
</dbReference>
<keyword evidence="1 5" id="KW-0032">Aminotransferase</keyword>
<dbReference type="InterPro" id="IPR050103">
    <property type="entry name" value="Class-III_PLP-dep_AT"/>
</dbReference>
<dbReference type="InterPro" id="IPR049704">
    <property type="entry name" value="Aminotrans_3_PPA_site"/>
</dbReference>
<dbReference type="InterPro" id="IPR005814">
    <property type="entry name" value="Aminotrans_3"/>
</dbReference>
<comment type="pathway">
    <text evidence="5">Amino-acid biosynthesis; L-arginine biosynthesis; N(2)-acetyl-L-ornithine from L-glutamate: step 4/4.</text>
</comment>
<evidence type="ECO:0000256" key="4">
    <source>
        <dbReference type="ARBA" id="ARBA00022898"/>
    </source>
</evidence>
<evidence type="ECO:0000256" key="3">
    <source>
        <dbReference type="ARBA" id="ARBA00022679"/>
    </source>
</evidence>
<evidence type="ECO:0000313" key="7">
    <source>
        <dbReference type="Proteomes" id="UP000028839"/>
    </source>
</evidence>
<comment type="similarity">
    <text evidence="5">Belongs to the class-III pyridoxal-phosphate-dependent aminotransferase family. ArgD subfamily.</text>
</comment>
<dbReference type="PANTHER" id="PTHR11986">
    <property type="entry name" value="AMINOTRANSFERASE CLASS III"/>
    <property type="match status" value="1"/>
</dbReference>
<dbReference type="NCBIfam" id="TIGR00707">
    <property type="entry name" value="argD"/>
    <property type="match status" value="1"/>
</dbReference>
<feature type="binding site" evidence="5">
    <location>
        <position position="131"/>
    </location>
    <ligand>
        <name>N(2)-acetyl-L-ornithine</name>
        <dbReference type="ChEBI" id="CHEBI:57805"/>
    </ligand>
</feature>
<feature type="binding site" evidence="5">
    <location>
        <position position="128"/>
    </location>
    <ligand>
        <name>pyridoxal 5'-phosphate</name>
        <dbReference type="ChEBI" id="CHEBI:597326"/>
    </ligand>
</feature>
<sequence length="393" mass="42738">MNEPLMSAYARLPIAFERGEGARLWDTAGNEYLDALAGVAVCGLGHAHPAITQTIREQAGLLLHTSNLYRIPWQEALATQLNTLAGMERAFFANSGAEANEAALKIARRYGHRRGIDSPKIIVMTGSFHGRTLATLSATGNSKIHAGFEPLVQNFIRVPYNDVSALEQLPGQLRQDVVAVLLEPIQGEGGIVVPDDTYLDQIRTICDTQDWLLMLDEVQTGLCRTGRWFAFQHSQSQPDVITLAKSLGNGIPIGVCLARGEAAQVIQPGSHGSTCGGNPLACRTALTVLETLEQQDLSARAEQLGQRMLEAFRETLRDLPEIQAIRGKGLMLGIMLDRPCGKLMQAALAERLLINVTAGNVIRLLPPLIISDKEADIIITKIDKLIRAFLKNG</sequence>
<dbReference type="FunFam" id="3.40.640.10:FF:000004">
    <property type="entry name" value="Acetylornithine aminotransferase"/>
    <property type="match status" value="1"/>
</dbReference>
<protein>
    <recommendedName>
        <fullName evidence="5">Acetylornithine aminotransferase</fullName>
        <shortName evidence="5">ACOAT</shortName>
        <ecNumber evidence="5">2.6.1.11</ecNumber>
    </recommendedName>
</protein>
<keyword evidence="2 5" id="KW-0028">Amino-acid biosynthesis</keyword>
<dbReference type="GO" id="GO:0003992">
    <property type="term" value="F:N2-acetyl-L-ornithine:2-oxoglutarate 5-aminotransferase activity"/>
    <property type="evidence" value="ECO:0007669"/>
    <property type="project" value="UniProtKB-UniRule"/>
</dbReference>
<dbReference type="UniPathway" id="UPA00068">
    <property type="reaction ID" value="UER00109"/>
</dbReference>
<dbReference type="Gene3D" id="3.90.1150.10">
    <property type="entry name" value="Aspartate Aminotransferase, domain 1"/>
    <property type="match status" value="1"/>
</dbReference>
<dbReference type="InterPro" id="IPR015424">
    <property type="entry name" value="PyrdxlP-dep_Trfase"/>
</dbReference>
<evidence type="ECO:0000256" key="5">
    <source>
        <dbReference type="HAMAP-Rule" id="MF_01107"/>
    </source>
</evidence>
<keyword evidence="4 5" id="KW-0663">Pyridoxal phosphate</keyword>
<evidence type="ECO:0000256" key="2">
    <source>
        <dbReference type="ARBA" id="ARBA00022605"/>
    </source>
</evidence>
<comment type="catalytic activity">
    <reaction evidence="5">
        <text>N(2)-acetyl-L-ornithine + 2-oxoglutarate = N-acetyl-L-glutamate 5-semialdehyde + L-glutamate</text>
        <dbReference type="Rhea" id="RHEA:18049"/>
        <dbReference type="ChEBI" id="CHEBI:16810"/>
        <dbReference type="ChEBI" id="CHEBI:29123"/>
        <dbReference type="ChEBI" id="CHEBI:29985"/>
        <dbReference type="ChEBI" id="CHEBI:57805"/>
        <dbReference type="EC" id="2.6.1.11"/>
    </reaction>
</comment>
<reference evidence="6 7" key="1">
    <citation type="submission" date="2014-07" db="EMBL/GenBank/DDBJ databases">
        <title>Comparative analysis of Nitrosococcus oceani genome inventories of strains from Pacific and Atlantic gyres.</title>
        <authorList>
            <person name="Lim C.K."/>
            <person name="Wang L."/>
            <person name="Sayavedra-Soto L.A."/>
            <person name="Klotz M.G."/>
        </authorList>
    </citation>
    <scope>NUCLEOTIDE SEQUENCE [LARGE SCALE GENOMIC DNA]</scope>
    <source>
        <strain evidence="6 7">C-27</strain>
    </source>
</reference>
<feature type="binding site" evidence="5">
    <location>
        <begin position="96"/>
        <end position="97"/>
    </location>
    <ligand>
        <name>pyridoxal 5'-phosphate</name>
        <dbReference type="ChEBI" id="CHEBI:597326"/>
    </ligand>
</feature>
<dbReference type="Gene3D" id="3.40.640.10">
    <property type="entry name" value="Type I PLP-dependent aspartate aminotransferase-like (Major domain)"/>
    <property type="match status" value="1"/>
</dbReference>
<dbReference type="EMBL" id="JPGN01000075">
    <property type="protein sequence ID" value="KFI18684.1"/>
    <property type="molecule type" value="Genomic_DNA"/>
</dbReference>
<dbReference type="GO" id="GO:0005737">
    <property type="term" value="C:cytoplasm"/>
    <property type="evidence" value="ECO:0007669"/>
    <property type="project" value="UniProtKB-SubCell"/>
</dbReference>
<dbReference type="GO" id="GO:0006526">
    <property type="term" value="P:L-arginine biosynthetic process"/>
    <property type="evidence" value="ECO:0007669"/>
    <property type="project" value="UniProtKB-UniRule"/>
</dbReference>
<dbReference type="Pfam" id="PF00202">
    <property type="entry name" value="Aminotran_3"/>
    <property type="match status" value="1"/>
</dbReference>
<comment type="subunit">
    <text evidence="5">Homodimer.</text>
</comment>
<keyword evidence="5" id="KW-0963">Cytoplasm</keyword>
<proteinExistence type="inferred from homology"/>
<dbReference type="PROSITE" id="PS00600">
    <property type="entry name" value="AA_TRANSFER_CLASS_3"/>
    <property type="match status" value="1"/>
</dbReference>
<dbReference type="PIRSF" id="PIRSF000521">
    <property type="entry name" value="Transaminase_4ab_Lys_Orn"/>
    <property type="match status" value="1"/>
</dbReference>
<name>A0A0E2YZP7_9GAMM</name>
<keyword evidence="5" id="KW-0055">Arginine biosynthesis</keyword>
<accession>A0A0E2YZP7</accession>
<evidence type="ECO:0000313" key="6">
    <source>
        <dbReference type="EMBL" id="KFI18684.1"/>
    </source>
</evidence>
<evidence type="ECO:0000256" key="1">
    <source>
        <dbReference type="ARBA" id="ARBA00022576"/>
    </source>
</evidence>
<dbReference type="InterPro" id="IPR015422">
    <property type="entry name" value="PyrdxlP-dep_Trfase_small"/>
</dbReference>
<dbReference type="HOGENOM" id="CLU_016922_10_1_6"/>
<comment type="subcellular location">
    <subcellularLocation>
        <location evidence="5">Cytoplasm</location>
    </subcellularLocation>
</comment>
<dbReference type="SUPFAM" id="SSF53383">
    <property type="entry name" value="PLP-dependent transferases"/>
    <property type="match status" value="1"/>
</dbReference>
<feature type="binding site" evidence="5">
    <location>
        <position position="273"/>
    </location>
    <ligand>
        <name>N(2)-acetyl-L-ornithine</name>
        <dbReference type="ChEBI" id="CHEBI:57805"/>
    </ligand>
</feature>
<dbReference type="InterPro" id="IPR004636">
    <property type="entry name" value="AcOrn/SuccOrn_fam"/>
</dbReference>
<feature type="binding site" evidence="5">
    <location>
        <begin position="216"/>
        <end position="219"/>
    </location>
    <ligand>
        <name>pyridoxal 5'-phosphate</name>
        <dbReference type="ChEBI" id="CHEBI:597326"/>
    </ligand>
</feature>
<dbReference type="NCBIfam" id="NF002325">
    <property type="entry name" value="PRK01278.1"/>
    <property type="match status" value="1"/>
</dbReference>
<organism evidence="6 7">
    <name type="scientific">Nitrosococcus oceani C-27</name>
    <dbReference type="NCBI Taxonomy" id="314279"/>
    <lineage>
        <taxon>Bacteria</taxon>
        <taxon>Pseudomonadati</taxon>
        <taxon>Pseudomonadota</taxon>
        <taxon>Gammaproteobacteria</taxon>
        <taxon>Chromatiales</taxon>
        <taxon>Chromatiaceae</taxon>
        <taxon>Nitrosococcus</taxon>
    </lineage>
</organism>
<comment type="miscellaneous">
    <text evidence="5">May also have succinyldiaminopimelate aminotransferase activity, thus carrying out the corresponding step in lysine biosynthesis.</text>
</comment>
<feature type="binding site" evidence="5">
    <location>
        <position position="274"/>
    </location>
    <ligand>
        <name>pyridoxal 5'-phosphate</name>
        <dbReference type="ChEBI" id="CHEBI:597326"/>
    </ligand>
</feature>
<comment type="cofactor">
    <cofactor evidence="5">
        <name>pyridoxal 5'-phosphate</name>
        <dbReference type="ChEBI" id="CHEBI:597326"/>
    </cofactor>
    <text evidence="5">Binds 1 pyridoxal phosphate per subunit.</text>
</comment>
<keyword evidence="3 5" id="KW-0808">Transferase</keyword>